<keyword evidence="3" id="KW-1185">Reference proteome</keyword>
<dbReference type="Gramene" id="evm.model.05.1555">
    <property type="protein sequence ID" value="cds.evm.model.05.1555"/>
    <property type="gene ID" value="evm.TU.05.1555"/>
</dbReference>
<reference evidence="2" key="1">
    <citation type="submission" date="2018-11" db="EMBL/GenBank/DDBJ databases">
        <authorList>
            <person name="Grassa J C."/>
        </authorList>
    </citation>
    <scope>NUCLEOTIDE SEQUENCE [LARGE SCALE GENOMIC DNA]</scope>
</reference>
<accession>A0A803PLS5</accession>
<evidence type="ECO:0000313" key="2">
    <source>
        <dbReference type="EnsemblPlants" id="cds.evm.model.05.1555"/>
    </source>
</evidence>
<sequence>MIRLPNIRDDFWVDFHHERLPELCFECGRFGHPFEHCISFLECMDNGNDDDLQYGSWMKGAKLPNNAYDRYRNDFSTRNAWPLLTRLSLEDGSKHFVSADNVDLKDDIDISVLSYGPTYIDCFMVADTSTSFHFSGFYGAPEVHIRLYSWLLLKRLADVSPSLPCLDNYAKSLQKCHTGKYDKMKSTISDDQSKEIYWQQRSRVDWLHSADLAAIIHDYFAQIFTASSIDEAALNSTINTIPTTITSDMNMMLLLPFSTSEVMGPDKSLVLSIELGYRWGFDTQSAFLSNRLIQDYILVAFELVNGIKSRVNGRNGNAAMKLNMSKAFDRVEWHFLEAVMRKMGFDEHWISLVMGCLTTTSFTFQLNGELSGSLLPTMVKTGYHLAASLDEMVHPLPSSSSDTRWPFLWSLKLPPKPLALDELKLNFDAAVDSSRIKIGVGTLVRNAHGDVLAAM</sequence>
<evidence type="ECO:0000313" key="3">
    <source>
        <dbReference type="Proteomes" id="UP000596661"/>
    </source>
</evidence>
<dbReference type="Proteomes" id="UP000596661">
    <property type="component" value="Chromosome 5"/>
</dbReference>
<dbReference type="AlphaFoldDB" id="A0A803PLS5"/>
<name>A0A803PLS5_CANSA</name>
<dbReference type="Pfam" id="PF14392">
    <property type="entry name" value="zf-CCHC_4"/>
    <property type="match status" value="1"/>
</dbReference>
<feature type="domain" description="Zinc knuckle CX2CX4HX4C" evidence="1">
    <location>
        <begin position="8"/>
        <end position="37"/>
    </location>
</feature>
<protein>
    <recommendedName>
        <fullName evidence="1">Zinc knuckle CX2CX4HX4C domain-containing protein</fullName>
    </recommendedName>
</protein>
<organism evidence="2 3">
    <name type="scientific">Cannabis sativa</name>
    <name type="common">Hemp</name>
    <name type="synonym">Marijuana</name>
    <dbReference type="NCBI Taxonomy" id="3483"/>
    <lineage>
        <taxon>Eukaryota</taxon>
        <taxon>Viridiplantae</taxon>
        <taxon>Streptophyta</taxon>
        <taxon>Embryophyta</taxon>
        <taxon>Tracheophyta</taxon>
        <taxon>Spermatophyta</taxon>
        <taxon>Magnoliopsida</taxon>
        <taxon>eudicotyledons</taxon>
        <taxon>Gunneridae</taxon>
        <taxon>Pentapetalae</taxon>
        <taxon>rosids</taxon>
        <taxon>fabids</taxon>
        <taxon>Rosales</taxon>
        <taxon>Cannabaceae</taxon>
        <taxon>Cannabis</taxon>
    </lineage>
</organism>
<reference evidence="2" key="2">
    <citation type="submission" date="2021-03" db="UniProtKB">
        <authorList>
            <consortium name="EnsemblPlants"/>
        </authorList>
    </citation>
    <scope>IDENTIFICATION</scope>
</reference>
<dbReference type="InterPro" id="IPR025836">
    <property type="entry name" value="Zn_knuckle_CX2CX4HX4C"/>
</dbReference>
<proteinExistence type="predicted"/>
<dbReference type="EMBL" id="UZAU01000542">
    <property type="status" value="NOT_ANNOTATED_CDS"/>
    <property type="molecule type" value="Genomic_DNA"/>
</dbReference>
<evidence type="ECO:0000259" key="1">
    <source>
        <dbReference type="Pfam" id="PF14392"/>
    </source>
</evidence>
<dbReference type="EnsemblPlants" id="evm.model.05.1555">
    <property type="protein sequence ID" value="cds.evm.model.05.1555"/>
    <property type="gene ID" value="evm.TU.05.1555"/>
</dbReference>